<dbReference type="Pfam" id="PF12704">
    <property type="entry name" value="MacB_PCD"/>
    <property type="match status" value="1"/>
</dbReference>
<feature type="domain" description="ABC3 transporter permease C-terminal" evidence="7">
    <location>
        <begin position="362"/>
        <end position="473"/>
    </location>
</feature>
<evidence type="ECO:0000313" key="10">
    <source>
        <dbReference type="Proteomes" id="UP001172083"/>
    </source>
</evidence>
<evidence type="ECO:0000256" key="1">
    <source>
        <dbReference type="ARBA" id="ARBA00004651"/>
    </source>
</evidence>
<organism evidence="9 10">
    <name type="scientific">Agaribacillus aureus</name>
    <dbReference type="NCBI Taxonomy" id="3051825"/>
    <lineage>
        <taxon>Bacteria</taxon>
        <taxon>Pseudomonadati</taxon>
        <taxon>Bacteroidota</taxon>
        <taxon>Cytophagia</taxon>
        <taxon>Cytophagales</taxon>
        <taxon>Splendidivirgaceae</taxon>
        <taxon>Agaribacillus</taxon>
    </lineage>
</organism>
<feature type="transmembrane region" description="Helical" evidence="6">
    <location>
        <begin position="493"/>
        <end position="517"/>
    </location>
</feature>
<feature type="transmembrane region" description="Helical" evidence="6">
    <location>
        <begin position="826"/>
        <end position="853"/>
    </location>
</feature>
<evidence type="ECO:0000259" key="8">
    <source>
        <dbReference type="Pfam" id="PF12704"/>
    </source>
</evidence>
<dbReference type="PANTHER" id="PTHR30572:SF18">
    <property type="entry name" value="ABC-TYPE MACROLIDE FAMILY EXPORT SYSTEM PERMEASE COMPONENT 2"/>
    <property type="match status" value="1"/>
</dbReference>
<dbReference type="Proteomes" id="UP001172083">
    <property type="component" value="Unassembled WGS sequence"/>
</dbReference>
<gene>
    <name evidence="9" type="ORF">QQ020_07355</name>
</gene>
<comment type="subcellular location">
    <subcellularLocation>
        <location evidence="1">Cell membrane</location>
        <topology evidence="1">Multi-pass membrane protein</topology>
    </subcellularLocation>
</comment>
<dbReference type="RefSeq" id="WP_346757189.1">
    <property type="nucleotide sequence ID" value="NZ_JAUJEB010000001.1"/>
</dbReference>
<feature type="transmembrane region" description="Helical" evidence="6">
    <location>
        <begin position="792"/>
        <end position="811"/>
    </location>
</feature>
<feature type="transmembrane region" description="Helical" evidence="6">
    <location>
        <begin position="96"/>
        <end position="116"/>
    </location>
</feature>
<evidence type="ECO:0000256" key="6">
    <source>
        <dbReference type="SAM" id="Phobius"/>
    </source>
</evidence>
<feature type="transmembrane region" description="Helical" evidence="6">
    <location>
        <begin position="406"/>
        <end position="430"/>
    </location>
</feature>
<feature type="transmembrane region" description="Helical" evidence="6">
    <location>
        <begin position="355"/>
        <end position="377"/>
    </location>
</feature>
<protein>
    <submittedName>
        <fullName evidence="9">ABC transporter permease</fullName>
    </submittedName>
</protein>
<dbReference type="PANTHER" id="PTHR30572">
    <property type="entry name" value="MEMBRANE COMPONENT OF TRANSPORTER-RELATED"/>
    <property type="match status" value="1"/>
</dbReference>
<feature type="transmembrane region" description="Helical" evidence="6">
    <location>
        <begin position="450"/>
        <end position="472"/>
    </location>
</feature>
<evidence type="ECO:0000313" key="9">
    <source>
        <dbReference type="EMBL" id="MDN5211861.1"/>
    </source>
</evidence>
<comment type="caution">
    <text evidence="9">The sequence shown here is derived from an EMBL/GenBank/DDBJ whole genome shotgun (WGS) entry which is preliminary data.</text>
</comment>
<accession>A0ABT8L3N6</accession>
<evidence type="ECO:0000256" key="3">
    <source>
        <dbReference type="ARBA" id="ARBA00022692"/>
    </source>
</evidence>
<keyword evidence="3 6" id="KW-0812">Transmembrane</keyword>
<evidence type="ECO:0000256" key="2">
    <source>
        <dbReference type="ARBA" id="ARBA00022475"/>
    </source>
</evidence>
<dbReference type="InterPro" id="IPR003838">
    <property type="entry name" value="ABC3_permease_C"/>
</dbReference>
<dbReference type="NCBIfam" id="NF038404">
    <property type="entry name" value="perm_prefix_2"/>
    <property type="match status" value="1"/>
</dbReference>
<keyword evidence="4 6" id="KW-1133">Transmembrane helix</keyword>
<keyword evidence="2" id="KW-1003">Cell membrane</keyword>
<keyword evidence="5 6" id="KW-0472">Membrane</keyword>
<feature type="domain" description="MacB-like periplasmic core" evidence="8">
    <location>
        <begin position="95"/>
        <end position="297"/>
    </location>
</feature>
<evidence type="ECO:0000256" key="4">
    <source>
        <dbReference type="ARBA" id="ARBA00022989"/>
    </source>
</evidence>
<dbReference type="InterPro" id="IPR050250">
    <property type="entry name" value="Macrolide_Exporter_MacB"/>
</dbReference>
<feature type="transmembrane region" description="Helical" evidence="6">
    <location>
        <begin position="740"/>
        <end position="759"/>
    </location>
</feature>
<feature type="domain" description="ABC3 transporter permease C-terminal" evidence="7">
    <location>
        <begin position="743"/>
        <end position="852"/>
    </location>
</feature>
<evidence type="ECO:0000259" key="7">
    <source>
        <dbReference type="Pfam" id="PF02687"/>
    </source>
</evidence>
<keyword evidence="10" id="KW-1185">Reference proteome</keyword>
<dbReference type="Pfam" id="PF02687">
    <property type="entry name" value="FtsX"/>
    <property type="match status" value="2"/>
</dbReference>
<sequence>MMKTQNPIPPKLADQLLAWLCRGDLMEEILGDLHQYYKELPEKPKWKRSLIYWFHVLHFLRPFAIKKSYRSNYTIMFRHNFKIAWRNLLKNKSYSMLNILGLAIGMACSILILLWVQHELSYDRFHTNASYIYRLSCNSGDFRTAVSPAGLAGGLRRELPEVSATVRLTHQYSALFEVDNRKFQEKRIFYADSNFLDMFTFPLIAGNASTALDRADGIVITAATARKYFGNEMALGKMIRMNNGVNFTVTGVLENIPSNSHLQFDIILPMSYLGKTDSNLINETWDNFNYYTYIQLSGNVPDTDSKRADLLEKISRVYKAHESELDISFNLQPLADIHLYSNLQIDLSGHGNVQYVNIFFGVSLLILVVACINFMNLATARSVPRAKEVGLRKVVGARRNQLIGQFLGESLIISFLSLGIAVSIVCIMLPAFNEISGKQLVISFLDGKLLMWLITIALITGFLSGSYPALFLSGFKPVNMMKAKMKFGGSNLFFRNSLVVIQFAVSVLLLVGTIVVYNQLNFIKNKSLGFDKENLLYIPMTGDLYSKREALETALQQNTLTSNYTIISDLPAQLITGTINVQWEGKDPDDQTVIPSIDVDENFIDVFQVQVTAGRGFSKAFTTDGSNYIINEKAMQIMGMTPDKVIGSRLSFNDSEGSIIGVVKDFNFKPLQYAIEPLVLRFNKRFRIVVVRTPPNSTENVIAALEKIHHRLNPDYPFAYNFVDKDLENQYRGEQQMGTIFNLFALLAIFISCLGLYGLSAYTAEQRTREIGIRKVLGASTFSLVNFLSRDFLKLVTLSLLIATPLSWHFMNEWLQDFAYRAEISWWMFAVAGVATLILTILTVSYQVVSVALMNPVKSLRSG</sequence>
<evidence type="ECO:0000256" key="5">
    <source>
        <dbReference type="ARBA" id="ARBA00023136"/>
    </source>
</evidence>
<proteinExistence type="predicted"/>
<reference evidence="9" key="1">
    <citation type="submission" date="2023-06" db="EMBL/GenBank/DDBJ databases">
        <title>Genomic of Agaribacillus aureum.</title>
        <authorList>
            <person name="Wang G."/>
        </authorList>
    </citation>
    <scope>NUCLEOTIDE SEQUENCE</scope>
    <source>
        <strain evidence="9">BMA12</strain>
    </source>
</reference>
<dbReference type="EMBL" id="JAUJEB010000001">
    <property type="protein sequence ID" value="MDN5211861.1"/>
    <property type="molecule type" value="Genomic_DNA"/>
</dbReference>
<dbReference type="InterPro" id="IPR047699">
    <property type="entry name" value="Permease_put_prefix"/>
</dbReference>
<name>A0ABT8L3N6_9BACT</name>
<dbReference type="InterPro" id="IPR025857">
    <property type="entry name" value="MacB_PCD"/>
</dbReference>